<comment type="caution">
    <text evidence="1">The sequence shown here is derived from an EMBL/GenBank/DDBJ whole genome shotgun (WGS) entry which is preliminary data.</text>
</comment>
<sequence>MIVHSDSNPSSAIYIDENSCGLSLPLINLDLENDALDFTENPAYDGESNNNRNVMEYMDTDNIIDSGNHTNHLDNLDLDQDNSNATKSDYHHHLTRMQRENRRLSLPLKNSRKREQTLRRKTMKLAMQFDREKKRANKWKAKCYRHARQTEEMDAIFIGVRQIGTKGQSEIRENSILSETLQAQLLKKEELLKDSNGNSVFGLMISGNLLEEHECSSKLYDMNSQYYQH</sequence>
<proteinExistence type="predicted"/>
<organism evidence="1 2">
    <name type="scientific">Eretmocerus hayati</name>
    <dbReference type="NCBI Taxonomy" id="131215"/>
    <lineage>
        <taxon>Eukaryota</taxon>
        <taxon>Metazoa</taxon>
        <taxon>Ecdysozoa</taxon>
        <taxon>Arthropoda</taxon>
        <taxon>Hexapoda</taxon>
        <taxon>Insecta</taxon>
        <taxon>Pterygota</taxon>
        <taxon>Neoptera</taxon>
        <taxon>Endopterygota</taxon>
        <taxon>Hymenoptera</taxon>
        <taxon>Apocrita</taxon>
        <taxon>Proctotrupomorpha</taxon>
        <taxon>Chalcidoidea</taxon>
        <taxon>Aphelinidae</taxon>
        <taxon>Aphelininae</taxon>
        <taxon>Eretmocerus</taxon>
    </lineage>
</organism>
<keyword evidence="2" id="KW-1185">Reference proteome</keyword>
<protein>
    <submittedName>
        <fullName evidence="1">Uncharacterized protein</fullName>
    </submittedName>
</protein>
<dbReference type="EMBL" id="CM056743">
    <property type="protein sequence ID" value="KAJ8670881.1"/>
    <property type="molecule type" value="Genomic_DNA"/>
</dbReference>
<name>A0ACC2NIG0_9HYME</name>
<gene>
    <name evidence="1" type="ORF">QAD02_002140</name>
</gene>
<reference evidence="1" key="1">
    <citation type="submission" date="2023-04" db="EMBL/GenBank/DDBJ databases">
        <title>A chromosome-level genome assembly of the parasitoid wasp Eretmocerus hayati.</title>
        <authorList>
            <person name="Zhong Y."/>
            <person name="Liu S."/>
            <person name="Liu Y."/>
        </authorList>
    </citation>
    <scope>NUCLEOTIDE SEQUENCE</scope>
    <source>
        <strain evidence="1">ZJU_SS_LIU_2023</strain>
    </source>
</reference>
<evidence type="ECO:0000313" key="2">
    <source>
        <dbReference type="Proteomes" id="UP001239111"/>
    </source>
</evidence>
<evidence type="ECO:0000313" key="1">
    <source>
        <dbReference type="EMBL" id="KAJ8670881.1"/>
    </source>
</evidence>
<dbReference type="Proteomes" id="UP001239111">
    <property type="component" value="Chromosome 3"/>
</dbReference>
<accession>A0ACC2NIG0</accession>